<gene>
    <name evidence="11" type="primary">CYP71A1_24</name>
    <name evidence="11" type="ORF">g.126899</name>
</gene>
<dbReference type="Gene3D" id="1.10.630.10">
    <property type="entry name" value="Cytochrome P450"/>
    <property type="match status" value="1"/>
</dbReference>
<dbReference type="CDD" id="cd11072">
    <property type="entry name" value="CYP71-like"/>
    <property type="match status" value="1"/>
</dbReference>
<dbReference type="GO" id="GO:0016705">
    <property type="term" value="F:oxidoreductase activity, acting on paired donors, with incorporation or reduction of molecular oxygen"/>
    <property type="evidence" value="ECO:0007669"/>
    <property type="project" value="InterPro"/>
</dbReference>
<keyword evidence="3 8" id="KW-0349">Heme</keyword>
<dbReference type="PRINTS" id="PR00385">
    <property type="entry name" value="P450"/>
</dbReference>
<evidence type="ECO:0000256" key="9">
    <source>
        <dbReference type="RuleBase" id="RU000461"/>
    </source>
</evidence>
<dbReference type="PROSITE" id="PS00086">
    <property type="entry name" value="CYTOCHROME_P450"/>
    <property type="match status" value="1"/>
</dbReference>
<evidence type="ECO:0000256" key="3">
    <source>
        <dbReference type="ARBA" id="ARBA00022617"/>
    </source>
</evidence>
<dbReference type="GO" id="GO:0004497">
    <property type="term" value="F:monooxygenase activity"/>
    <property type="evidence" value="ECO:0007669"/>
    <property type="project" value="UniProtKB-KW"/>
</dbReference>
<evidence type="ECO:0000256" key="1">
    <source>
        <dbReference type="ARBA" id="ARBA00001971"/>
    </source>
</evidence>
<dbReference type="AlphaFoldDB" id="A0A1D1XG34"/>
<dbReference type="InterPro" id="IPR001128">
    <property type="entry name" value="Cyt_P450"/>
</dbReference>
<feature type="binding site" description="axial binding residue" evidence="8">
    <location>
        <position position="448"/>
    </location>
    <ligand>
        <name>heme</name>
        <dbReference type="ChEBI" id="CHEBI:30413"/>
    </ligand>
    <ligandPart>
        <name>Fe</name>
        <dbReference type="ChEBI" id="CHEBI:18248"/>
    </ligandPart>
</feature>
<dbReference type="InterPro" id="IPR002401">
    <property type="entry name" value="Cyt_P450_E_grp-I"/>
</dbReference>
<evidence type="ECO:0000256" key="4">
    <source>
        <dbReference type="ARBA" id="ARBA00022723"/>
    </source>
</evidence>
<dbReference type="GO" id="GO:0020037">
    <property type="term" value="F:heme binding"/>
    <property type="evidence" value="ECO:0007669"/>
    <property type="project" value="InterPro"/>
</dbReference>
<dbReference type="PRINTS" id="PR00463">
    <property type="entry name" value="EP450I"/>
</dbReference>
<evidence type="ECO:0000256" key="10">
    <source>
        <dbReference type="SAM" id="Phobius"/>
    </source>
</evidence>
<reference evidence="11" key="1">
    <citation type="submission" date="2015-07" db="EMBL/GenBank/DDBJ databases">
        <title>Transcriptome Assembly of Anthurium amnicola.</title>
        <authorList>
            <person name="Suzuki J."/>
        </authorList>
    </citation>
    <scope>NUCLEOTIDE SEQUENCE</scope>
</reference>
<evidence type="ECO:0000256" key="5">
    <source>
        <dbReference type="ARBA" id="ARBA00023002"/>
    </source>
</evidence>
<keyword evidence="4 8" id="KW-0479">Metal-binding</keyword>
<dbReference type="GO" id="GO:0005506">
    <property type="term" value="F:iron ion binding"/>
    <property type="evidence" value="ECO:0007669"/>
    <property type="project" value="InterPro"/>
</dbReference>
<keyword evidence="10" id="KW-0812">Transmembrane</keyword>
<keyword evidence="5 9" id="KW-0560">Oxidoreductase</keyword>
<keyword evidence="7 9" id="KW-0503">Monooxygenase</keyword>
<dbReference type="InterPro" id="IPR017972">
    <property type="entry name" value="Cyt_P450_CS"/>
</dbReference>
<evidence type="ECO:0000256" key="2">
    <source>
        <dbReference type="ARBA" id="ARBA00010617"/>
    </source>
</evidence>
<dbReference type="SUPFAM" id="SSF48264">
    <property type="entry name" value="Cytochrome P450"/>
    <property type="match status" value="1"/>
</dbReference>
<evidence type="ECO:0000256" key="7">
    <source>
        <dbReference type="ARBA" id="ARBA00023033"/>
    </source>
</evidence>
<dbReference type="InterPro" id="IPR036396">
    <property type="entry name" value="Cyt_P450_sf"/>
</dbReference>
<dbReference type="PANTHER" id="PTHR47955">
    <property type="entry name" value="CYTOCHROME P450 FAMILY 71 PROTEIN"/>
    <property type="match status" value="1"/>
</dbReference>
<evidence type="ECO:0000256" key="6">
    <source>
        <dbReference type="ARBA" id="ARBA00023004"/>
    </source>
</evidence>
<dbReference type="EMBL" id="GDJX01026725">
    <property type="protein sequence ID" value="JAT41211.1"/>
    <property type="molecule type" value="Transcribed_RNA"/>
</dbReference>
<evidence type="ECO:0000313" key="11">
    <source>
        <dbReference type="EMBL" id="JAT41211.1"/>
    </source>
</evidence>
<keyword evidence="6 8" id="KW-0408">Iron</keyword>
<comment type="similarity">
    <text evidence="2 9">Belongs to the cytochrome P450 family.</text>
</comment>
<dbReference type="PANTHER" id="PTHR47955:SF19">
    <property type="entry name" value="CYTOCHROME P450 71A9-LIKE ISOFORM X1"/>
    <property type="match status" value="1"/>
</dbReference>
<keyword evidence="10" id="KW-0472">Membrane</keyword>
<keyword evidence="10" id="KW-1133">Transmembrane helix</keyword>
<dbReference type="FunFam" id="1.10.630.10:FF:000011">
    <property type="entry name" value="Cytochrome P450 83B1"/>
    <property type="match status" value="1"/>
</dbReference>
<dbReference type="Pfam" id="PF00067">
    <property type="entry name" value="p450"/>
    <property type="match status" value="1"/>
</dbReference>
<organism evidence="11">
    <name type="scientific">Anthurium amnicola</name>
    <dbReference type="NCBI Taxonomy" id="1678845"/>
    <lineage>
        <taxon>Eukaryota</taxon>
        <taxon>Viridiplantae</taxon>
        <taxon>Streptophyta</taxon>
        <taxon>Embryophyta</taxon>
        <taxon>Tracheophyta</taxon>
        <taxon>Spermatophyta</taxon>
        <taxon>Magnoliopsida</taxon>
        <taxon>Liliopsida</taxon>
        <taxon>Araceae</taxon>
        <taxon>Pothoideae</taxon>
        <taxon>Potheae</taxon>
        <taxon>Anthurium</taxon>
    </lineage>
</organism>
<protein>
    <submittedName>
        <fullName evidence="11">Cytochrome P450 71A1</fullName>
    </submittedName>
</protein>
<proteinExistence type="inferred from homology"/>
<evidence type="ECO:0000256" key="8">
    <source>
        <dbReference type="PIRSR" id="PIRSR602401-1"/>
    </source>
</evidence>
<sequence length="509" mass="57162">MAPSPLASNTMVAGLLALLLFLAASSFFLFRRRSFRVGKKPKLPPGPFKFPVVGNLPQLISLSPRSLRALSRRHGPLMHLQVGRSVVVVASSAETAKEIMKTHDLVFASRPRLTAAKHLLYGCQDVIFGPYGEHWRQVRRVCVLHLLSARRVQSYMPVRVDEVASFVGKIARQSPLGEPVDLSATFREFMSGVVSRVALGRKYQDRWQVIDRVAKLVGEFFVEDFFPWLAWVSRATGKHDRLRRCFTELDGFLDEVIKDHAERLHRPGRGDVDEDLVDVLLALQRDGDAKIFLTRDCIKAIVLDMFGAGTETSGVVLEWAMSELVRNPTIMKKAQDEVRAIVRTKPILTEDDLEHTEYLKAVIKETMRLHPPVPLLLPRESMSEAEIAGFHIPAGTRVLVNVWAMGRDPQNWEAPEEFMPDRFLNESSVDYTGHDFHYLPFGAGRRICPGIAFAASSMELILANLLHRFDWRLPEGKSLEDLDMLEATGGAAAPRKTSLLLAAFPKDVD</sequence>
<accession>A0A1D1XG34</accession>
<name>A0A1D1XG34_9ARAE</name>
<comment type="cofactor">
    <cofactor evidence="1 8">
        <name>heme</name>
        <dbReference type="ChEBI" id="CHEBI:30413"/>
    </cofactor>
</comment>
<feature type="transmembrane region" description="Helical" evidence="10">
    <location>
        <begin position="12"/>
        <end position="30"/>
    </location>
</feature>